<evidence type="ECO:0000256" key="1">
    <source>
        <dbReference type="SAM" id="MobiDB-lite"/>
    </source>
</evidence>
<gene>
    <name evidence="2" type="ORF">GGX14DRAFT_565327</name>
</gene>
<protein>
    <submittedName>
        <fullName evidence="2">Uncharacterized protein</fullName>
    </submittedName>
</protein>
<dbReference type="AlphaFoldDB" id="A0AAD6YAS2"/>
<feature type="compositionally biased region" description="Basic and acidic residues" evidence="1">
    <location>
        <begin position="263"/>
        <end position="277"/>
    </location>
</feature>
<comment type="caution">
    <text evidence="2">The sequence shown here is derived from an EMBL/GenBank/DDBJ whole genome shotgun (WGS) entry which is preliminary data.</text>
</comment>
<feature type="compositionally biased region" description="Acidic residues" evidence="1">
    <location>
        <begin position="200"/>
        <end position="224"/>
    </location>
</feature>
<feature type="compositionally biased region" description="Basic and acidic residues" evidence="1">
    <location>
        <begin position="1019"/>
        <end position="1029"/>
    </location>
</feature>
<feature type="region of interest" description="Disordered" evidence="1">
    <location>
        <begin position="355"/>
        <end position="481"/>
    </location>
</feature>
<dbReference type="EMBL" id="JARJCW010000027">
    <property type="protein sequence ID" value="KAJ7210714.1"/>
    <property type="molecule type" value="Genomic_DNA"/>
</dbReference>
<accession>A0AAD6YAS2</accession>
<proteinExistence type="predicted"/>
<organism evidence="2 3">
    <name type="scientific">Mycena pura</name>
    <dbReference type="NCBI Taxonomy" id="153505"/>
    <lineage>
        <taxon>Eukaryota</taxon>
        <taxon>Fungi</taxon>
        <taxon>Dikarya</taxon>
        <taxon>Basidiomycota</taxon>
        <taxon>Agaricomycotina</taxon>
        <taxon>Agaricomycetes</taxon>
        <taxon>Agaricomycetidae</taxon>
        <taxon>Agaricales</taxon>
        <taxon>Marasmiineae</taxon>
        <taxon>Mycenaceae</taxon>
        <taxon>Mycena</taxon>
    </lineage>
</organism>
<feature type="region of interest" description="Disordered" evidence="1">
    <location>
        <begin position="977"/>
        <end position="1138"/>
    </location>
</feature>
<feature type="compositionally biased region" description="Acidic residues" evidence="1">
    <location>
        <begin position="91"/>
        <end position="100"/>
    </location>
</feature>
<keyword evidence="3" id="KW-1185">Reference proteome</keyword>
<sequence length="1210" mass="134384">MAFRRSRRNQPQETTAAARVPINKKKDSTEALNDSVPLRRSRQNQPPETPAAAKVPVKKKKGSGEAVDDSIRTIPKRPRKGKMTENVAPEVPEDAGDSESEPVRKRARSAQIVADSTPEVPEKGDMRVRAPDRKRAQNAKDIAKRNVPSSADADDVPSRQPDGADKGKITTGVTKDVKDIEHRFHEDEKVQRDVDNEQHDNDDDEDDEDDDDYEQRDDDDDNEQRDDNDHQQGDVDADAQKHKRDVAGEEHANVDDDQQESNAQDKSRPSLFIHEEQESPPSRPVPLRLLWETHQATVHAGAGAHRLSDRLFEGVAPKLRHPKLNPEPNPYQVRADLTMQSFNRVLGLDAPSKAVPGLGGKSDNISLGGSGHARSMLDSGGSGATKVLPKLDLSQIWKPAPRQQQTPRRATGGTVTDSPTQQLTSRPPVPATVTAGQGEDEDDNATGGQQRKVRRTAAKSANERMRQQASDDESSGSDGSDFIETAAKMEKTIAHYNSAVRGTNQELMSIDEEDTMLEDEYLADTLLTPSRTKPSGKVKRGRGALISPRSPSTPARPIQSSPAHDDNDVGEANAADGASEGLDQEDNNNNNNNNSDPPPWHVKSGPLSKQLLQEAKDLQNDYTVRLTDLSQRAGVKVSTVLRAIGDVAPAKNRQVNGYNAFLACYAQDHPKPQHMSRKDYKQQYNEAYKALFVDLPEEERTNDDARRSILQPWIDRFIDNRSLVLDDRKGSGRSKALLKKTIDPFIHQSMAAYKNRDHHVWGFAVDLQQDLVNMWGGSQTFEETKKRHALKMTNYMIQMKALMQSTQAELDLKAKGAAQQVAVFIDLSSGGTRRDKARLHLGDLFLNLIQLALMRRGYTLQEAQSAFPRMSWEWANKASKFQLRIVNWPNTLKMFHPGPGFKLAAISDKDKSDTEASRNKALLDMYDALVRVYRGETDADAPNVESWTEDEMDMERPTNVPLVVAADKSELMTSYSSKTLLRTLRTRDGDTEDSRTRKPSQKDKGKGKAVEEQSESPDDDRTHGHCDRVKLRRPQNAGRSDDDDGDGDGDGDDDGDGDGDGRDASSSRLRGKACNAGRIDNATDVDSRARARNAKVRDDDGENDEDNRSSRKRHATDEESSRPAKRRNNSKSTATTTGIKCRYAKGDQVSGEFHALRLETSDGELQAEEKETWYLVPPAGWKRLPSGYRPVVAALEEPMRSLRAIEVGYC</sequence>
<dbReference type="PANTHER" id="PTHR35711:SF1">
    <property type="entry name" value="ECTODERMAL, ISOFORM F"/>
    <property type="match status" value="1"/>
</dbReference>
<feature type="compositionally biased region" description="Basic and acidic residues" evidence="1">
    <location>
        <begin position="985"/>
        <end position="1011"/>
    </location>
</feature>
<feature type="region of interest" description="Disordered" evidence="1">
    <location>
        <begin position="525"/>
        <end position="605"/>
    </location>
</feature>
<dbReference type="PANTHER" id="PTHR35711">
    <property type="entry name" value="EXPRESSED PROTEIN"/>
    <property type="match status" value="1"/>
</dbReference>
<feature type="compositionally biased region" description="Basic and acidic residues" evidence="1">
    <location>
        <begin position="120"/>
        <end position="135"/>
    </location>
</feature>
<dbReference type="Proteomes" id="UP001219525">
    <property type="component" value="Unassembled WGS sequence"/>
</dbReference>
<feature type="compositionally biased region" description="Acidic residues" evidence="1">
    <location>
        <begin position="1041"/>
        <end position="1058"/>
    </location>
</feature>
<name>A0AAD6YAS2_9AGAR</name>
<feature type="compositionally biased region" description="Polar residues" evidence="1">
    <location>
        <begin position="402"/>
        <end position="425"/>
    </location>
</feature>
<feature type="region of interest" description="Disordered" evidence="1">
    <location>
        <begin position="1"/>
        <end position="286"/>
    </location>
</feature>
<reference evidence="2" key="1">
    <citation type="submission" date="2023-03" db="EMBL/GenBank/DDBJ databases">
        <title>Massive genome expansion in bonnet fungi (Mycena s.s.) driven by repeated elements and novel gene families across ecological guilds.</title>
        <authorList>
            <consortium name="Lawrence Berkeley National Laboratory"/>
            <person name="Harder C.B."/>
            <person name="Miyauchi S."/>
            <person name="Viragh M."/>
            <person name="Kuo A."/>
            <person name="Thoen E."/>
            <person name="Andreopoulos B."/>
            <person name="Lu D."/>
            <person name="Skrede I."/>
            <person name="Drula E."/>
            <person name="Henrissat B."/>
            <person name="Morin E."/>
            <person name="Kohler A."/>
            <person name="Barry K."/>
            <person name="LaButti K."/>
            <person name="Morin E."/>
            <person name="Salamov A."/>
            <person name="Lipzen A."/>
            <person name="Mereny Z."/>
            <person name="Hegedus B."/>
            <person name="Baldrian P."/>
            <person name="Stursova M."/>
            <person name="Weitz H."/>
            <person name="Taylor A."/>
            <person name="Grigoriev I.V."/>
            <person name="Nagy L.G."/>
            <person name="Martin F."/>
            <person name="Kauserud H."/>
        </authorList>
    </citation>
    <scope>NUCLEOTIDE SEQUENCE</scope>
    <source>
        <strain evidence="2">9144</strain>
    </source>
</reference>
<feature type="compositionally biased region" description="Basic and acidic residues" evidence="1">
    <location>
        <begin position="245"/>
        <end position="254"/>
    </location>
</feature>
<evidence type="ECO:0000313" key="3">
    <source>
        <dbReference type="Proteomes" id="UP001219525"/>
    </source>
</evidence>
<feature type="compositionally biased region" description="Polar residues" evidence="1">
    <location>
        <begin position="549"/>
        <end position="562"/>
    </location>
</feature>
<feature type="compositionally biased region" description="Basic and acidic residues" evidence="1">
    <location>
        <begin position="175"/>
        <end position="199"/>
    </location>
</feature>
<evidence type="ECO:0000313" key="2">
    <source>
        <dbReference type="EMBL" id="KAJ7210714.1"/>
    </source>
</evidence>